<evidence type="ECO:0000313" key="1">
    <source>
        <dbReference type="EMBL" id="NMF06665.1"/>
    </source>
</evidence>
<dbReference type="Proteomes" id="UP000587880">
    <property type="component" value="Unassembled WGS sequence"/>
</dbReference>
<evidence type="ECO:0000313" key="2">
    <source>
        <dbReference type="Proteomes" id="UP000587880"/>
    </source>
</evidence>
<accession>A0A512P5B9</accession>
<dbReference type="AlphaFoldDB" id="A0A512P5B9"/>
<organism evidence="1 2">
    <name type="scientific">Clostridium beijerinckii</name>
    <name type="common">Clostridium MP</name>
    <dbReference type="NCBI Taxonomy" id="1520"/>
    <lineage>
        <taxon>Bacteria</taxon>
        <taxon>Bacillati</taxon>
        <taxon>Bacillota</taxon>
        <taxon>Clostridia</taxon>
        <taxon>Eubacteriales</taxon>
        <taxon>Clostridiaceae</taxon>
        <taxon>Clostridium</taxon>
    </lineage>
</organism>
<reference evidence="1 2" key="1">
    <citation type="submission" date="2020-04" db="EMBL/GenBank/DDBJ databases">
        <authorList>
            <person name="Hitch T.C.A."/>
            <person name="Wylensek D."/>
            <person name="Clavel T."/>
        </authorList>
    </citation>
    <scope>NUCLEOTIDE SEQUENCE [LARGE SCALE GENOMIC DNA]</scope>
    <source>
        <strain evidence="1 2">WB01_NA02</strain>
    </source>
</reference>
<sequence length="54" mass="6186">MPITKETIDAAENEISNDLNICMVIHVDPVKELPKKIRLSNSPFSLILYLVYKK</sequence>
<protein>
    <submittedName>
        <fullName evidence="1">Uncharacterized protein</fullName>
    </submittedName>
</protein>
<comment type="caution">
    <text evidence="1">The sequence shown here is derived from an EMBL/GenBank/DDBJ whole genome shotgun (WGS) entry which is preliminary data.</text>
</comment>
<dbReference type="GeneID" id="66344971"/>
<name>A0A512P5B9_CLOBE</name>
<dbReference type="RefSeq" id="WP_168982724.1">
    <property type="nucleotide sequence ID" value="NZ_BKAK01000112.1"/>
</dbReference>
<gene>
    <name evidence="1" type="ORF">HF849_18320</name>
</gene>
<dbReference type="EMBL" id="JABAGD010000038">
    <property type="protein sequence ID" value="NMF06665.1"/>
    <property type="molecule type" value="Genomic_DNA"/>
</dbReference>
<proteinExistence type="predicted"/>